<evidence type="ECO:0000313" key="5">
    <source>
        <dbReference type="Proteomes" id="UP000803884"/>
    </source>
</evidence>
<accession>A0AB34KKI5</accession>
<feature type="region of interest" description="Disordered" evidence="1">
    <location>
        <begin position="19"/>
        <end position="50"/>
    </location>
</feature>
<evidence type="ECO:0000259" key="3">
    <source>
        <dbReference type="Pfam" id="PF12697"/>
    </source>
</evidence>
<feature type="chain" id="PRO_5044191696" description="AB hydrolase-1 domain-containing protein" evidence="2">
    <location>
        <begin position="17"/>
        <end position="407"/>
    </location>
</feature>
<evidence type="ECO:0000313" key="4">
    <source>
        <dbReference type="EMBL" id="KAL1585313.1"/>
    </source>
</evidence>
<feature type="compositionally biased region" description="Pro residues" evidence="1">
    <location>
        <begin position="27"/>
        <end position="36"/>
    </location>
</feature>
<dbReference type="Pfam" id="PF12697">
    <property type="entry name" value="Abhydrolase_6"/>
    <property type="match status" value="1"/>
</dbReference>
<evidence type="ECO:0000256" key="2">
    <source>
        <dbReference type="SAM" id="SignalP"/>
    </source>
</evidence>
<proteinExistence type="predicted"/>
<name>A0AB34KKI5_9PEZI</name>
<sequence length="407" mass="43059">MILPSSLALLAGSAVAQPASYAARQPQPEPPPPGPPSTKGFQKATVHPSTGGHASCVSGIVPVAASTNKNIKLDIQVPANQSDVTEFFLESFSAGSDLAERIALGNASVAGKYDIYATLCTPMNNPKPKGIQLLTHGVGFDHTYWDFDLGYSYVDVAAEHGYASFFYDRLGVGSSDKPDPIQVIQAPLEVEIARTLATSLRKGTFSGQKFGKVVGVGHSFGSIITQAITQLYPEILDAAVLTGFSSDLSNQPTFLQALNLAIARENQPTRFPSLNNAFLVSSTIISNQIGFFKANGFDPALLRKAEDTKGTVTIGELNSLSGVGGPADRFTKPVIVVDGDADYPFCTGNCSFPTNLAEAVHGKYYPNLADGDFDAYLAPLAGHGLNFHYSAAAAFEHAQKFLAEHGL</sequence>
<organism evidence="4 5">
    <name type="scientific">Cladosporium halotolerans</name>
    <dbReference type="NCBI Taxonomy" id="1052096"/>
    <lineage>
        <taxon>Eukaryota</taxon>
        <taxon>Fungi</taxon>
        <taxon>Dikarya</taxon>
        <taxon>Ascomycota</taxon>
        <taxon>Pezizomycotina</taxon>
        <taxon>Dothideomycetes</taxon>
        <taxon>Dothideomycetidae</taxon>
        <taxon>Cladosporiales</taxon>
        <taxon>Cladosporiaceae</taxon>
        <taxon>Cladosporium</taxon>
    </lineage>
</organism>
<dbReference type="InterPro" id="IPR000073">
    <property type="entry name" value="AB_hydrolase_1"/>
</dbReference>
<protein>
    <recommendedName>
        <fullName evidence="3">AB hydrolase-1 domain-containing protein</fullName>
    </recommendedName>
</protein>
<dbReference type="SUPFAM" id="SSF53474">
    <property type="entry name" value="alpha/beta-Hydrolases"/>
    <property type="match status" value="1"/>
</dbReference>
<dbReference type="EMBL" id="JAAQHG020000020">
    <property type="protein sequence ID" value="KAL1585313.1"/>
    <property type="molecule type" value="Genomic_DNA"/>
</dbReference>
<gene>
    <name evidence="4" type="ORF">WHR41_05838</name>
</gene>
<feature type="signal peptide" evidence="2">
    <location>
        <begin position="1"/>
        <end position="16"/>
    </location>
</feature>
<dbReference type="Gene3D" id="3.40.50.1820">
    <property type="entry name" value="alpha/beta hydrolase"/>
    <property type="match status" value="1"/>
</dbReference>
<evidence type="ECO:0000256" key="1">
    <source>
        <dbReference type="SAM" id="MobiDB-lite"/>
    </source>
</evidence>
<keyword evidence="5" id="KW-1185">Reference proteome</keyword>
<keyword evidence="2" id="KW-0732">Signal</keyword>
<dbReference type="InterPro" id="IPR029058">
    <property type="entry name" value="AB_hydrolase_fold"/>
</dbReference>
<comment type="caution">
    <text evidence="4">The sequence shown here is derived from an EMBL/GenBank/DDBJ whole genome shotgun (WGS) entry which is preliminary data.</text>
</comment>
<reference evidence="4 5" key="1">
    <citation type="journal article" date="2020" name="Microbiol. Resour. Announc.">
        <title>Draft Genome Sequence of a Cladosporium Species Isolated from the Mesophotic Ascidian Didemnum maculosum.</title>
        <authorList>
            <person name="Gioti A."/>
            <person name="Siaperas R."/>
            <person name="Nikolaivits E."/>
            <person name="Le Goff G."/>
            <person name="Ouazzani J."/>
            <person name="Kotoulas G."/>
            <person name="Topakas E."/>
        </authorList>
    </citation>
    <scope>NUCLEOTIDE SEQUENCE [LARGE SCALE GENOMIC DNA]</scope>
    <source>
        <strain evidence="4 5">TM138-S3</strain>
    </source>
</reference>
<dbReference type="GeneID" id="96007281"/>
<dbReference type="Proteomes" id="UP000803884">
    <property type="component" value="Unassembled WGS sequence"/>
</dbReference>
<feature type="domain" description="AB hydrolase-1" evidence="3">
    <location>
        <begin position="133"/>
        <end position="394"/>
    </location>
</feature>
<dbReference type="RefSeq" id="XP_069228419.1">
    <property type="nucleotide sequence ID" value="XM_069374443.1"/>
</dbReference>
<dbReference type="AlphaFoldDB" id="A0AB34KKI5"/>